<keyword evidence="1" id="KW-0853">WD repeat</keyword>
<sequence>MTKSKCSFLIGPVSSWFMPNAIDIWTQPQQNQESLSYFAYGSIGCYCIGEIHKHSNRIGAVVNELADVKNDNSRVACVRFQKDSSCPVVLVLTESGTLLIHDCLLRENLLILKKSELLKKFTSQVEDDNNRDSRSVKKAKFNVTQQLNSCTWPDPSNIFIGATLLNEKTCMLIRVKLNNIIEYRNRIQHDCQQNNKDLVIDYQKIDLDLKNFTSPICLIESRMLDEKTCLIAVAMDDGLITMIRLNLEDNRVLRNIKLARHNNQICSMSLFVGDTRKFPLGLLASVSRDGLVFIWDIENEFYFADYLAIQNADKGSSAKINWFALRFISIKDLKSVYLAVSNVNSGITLLKLPENARSKIRLKEVNREVKPKWKNNQNDQVTLKHNALIFNIEYDPITQVLISSSLDGNQILWSANQSDSSPSAEEVKPQFLIPAMLDNARTHMLRHNPINESLLGLALGKAGVRFYSISDNLLNSKFDMSPSCSLVARKLAKTTSSPTSIAWHPHHEYRLAIGTLEGKVFKADITPRKAALVEAEPARQFSETQSSNFNSNGSSGHCPLDEALGVEYNPIKRDTSETDQSKNARSGGNQNRPKTDGIYSICWGPNPACPEDIAKHAIYAIGSLSHRLFVYCSPRDNSDKLTNYLDEFKDTSLPEATCLASEVAWKSSMDMMALGTIDGRIIIVAYLDESHQERSNHKLFKHLVTIKGPFGASFIQCLAWHPSADKEDSSYYKIAASSNESPAFVFNLKETILVADVRARLRLEQSNGDSMASNPQLNLLASYANKLKAHEKAITDIAWNPHEPNQLATCSFDRTCYVWSIDGSLLDARVVAKFSARDRLFTLDWSLVDSDLIFTSGHDSVVWAWRPTENPHHLVSV</sequence>
<dbReference type="GO" id="GO:0003730">
    <property type="term" value="F:mRNA 3'-UTR binding"/>
    <property type="evidence" value="ECO:0007669"/>
    <property type="project" value="TreeGrafter"/>
</dbReference>
<dbReference type="EMBL" id="GGYP01002556">
    <property type="protein sequence ID" value="MDE47327.1"/>
    <property type="molecule type" value="Transcribed_RNA"/>
</dbReference>
<dbReference type="PANTHER" id="PTHR46362">
    <property type="entry name" value="GEM-ASSOCIATED PROTEIN 5"/>
    <property type="match status" value="1"/>
</dbReference>
<dbReference type="InterPro" id="IPR052640">
    <property type="entry name" value="Gemin-5"/>
</dbReference>
<accession>A0A6G1SAY6</accession>
<feature type="repeat" description="WD" evidence="1">
    <location>
        <begin position="787"/>
        <end position="822"/>
    </location>
</feature>
<dbReference type="InterPro" id="IPR036322">
    <property type="entry name" value="WD40_repeat_dom_sf"/>
</dbReference>
<dbReference type="SUPFAM" id="SSF50978">
    <property type="entry name" value="WD40 repeat-like"/>
    <property type="match status" value="2"/>
</dbReference>
<dbReference type="AlphaFoldDB" id="A0A6G1SAY6"/>
<evidence type="ECO:0000313" key="3">
    <source>
        <dbReference type="EMBL" id="MDE47327.1"/>
    </source>
</evidence>
<dbReference type="PANTHER" id="PTHR46362:SF1">
    <property type="entry name" value="GEM-ASSOCIATED PROTEIN 5"/>
    <property type="match status" value="1"/>
</dbReference>
<dbReference type="GO" id="GO:0032797">
    <property type="term" value="C:SMN complex"/>
    <property type="evidence" value="ECO:0007669"/>
    <property type="project" value="TreeGrafter"/>
</dbReference>
<reference evidence="3" key="1">
    <citation type="submission" date="2018-10" db="EMBL/GenBank/DDBJ databases">
        <title>Transcriptome assembly of Aceria tosichella (Wheat curl mite) Type 2.</title>
        <authorList>
            <person name="Scully E.D."/>
            <person name="Geib S.M."/>
            <person name="Palmer N.A."/>
            <person name="Gupta A.K."/>
            <person name="Sarath G."/>
            <person name="Tatineni S."/>
        </authorList>
    </citation>
    <scope>NUCLEOTIDE SEQUENCE</scope>
    <source>
        <strain evidence="3">LincolnNE</strain>
    </source>
</reference>
<dbReference type="GO" id="GO:0005634">
    <property type="term" value="C:nucleus"/>
    <property type="evidence" value="ECO:0007669"/>
    <property type="project" value="TreeGrafter"/>
</dbReference>
<proteinExistence type="predicted"/>
<feature type="region of interest" description="Disordered" evidence="2">
    <location>
        <begin position="536"/>
        <end position="555"/>
    </location>
</feature>
<dbReference type="InterPro" id="IPR001680">
    <property type="entry name" value="WD40_rpt"/>
</dbReference>
<evidence type="ECO:0000256" key="2">
    <source>
        <dbReference type="SAM" id="MobiDB-lite"/>
    </source>
</evidence>
<dbReference type="InterPro" id="IPR015943">
    <property type="entry name" value="WD40/YVTN_repeat-like_dom_sf"/>
</dbReference>
<dbReference type="PROSITE" id="PS50082">
    <property type="entry name" value="WD_REPEATS_2"/>
    <property type="match status" value="2"/>
</dbReference>
<dbReference type="Gene3D" id="2.130.10.10">
    <property type="entry name" value="YVTN repeat-like/Quinoprotein amine dehydrogenase"/>
    <property type="match status" value="2"/>
</dbReference>
<protein>
    <submittedName>
        <fullName evidence="3">Gem-associated protein 5</fullName>
    </submittedName>
</protein>
<dbReference type="Pfam" id="PF00400">
    <property type="entry name" value="WD40"/>
    <property type="match status" value="1"/>
</dbReference>
<name>A0A6G1SAY6_9ACAR</name>
<dbReference type="PROSITE" id="PS50294">
    <property type="entry name" value="WD_REPEATS_REGION"/>
    <property type="match status" value="1"/>
</dbReference>
<evidence type="ECO:0000256" key="1">
    <source>
        <dbReference type="PROSITE-ProRule" id="PRU00221"/>
    </source>
</evidence>
<gene>
    <name evidence="3" type="primary">GEMIN5</name>
    <name evidence="3" type="ORF">g.12038</name>
</gene>
<organism evidence="3">
    <name type="scientific">Aceria tosichella</name>
    <name type="common">wheat curl mite</name>
    <dbReference type="NCBI Taxonomy" id="561515"/>
    <lineage>
        <taxon>Eukaryota</taxon>
        <taxon>Metazoa</taxon>
        <taxon>Ecdysozoa</taxon>
        <taxon>Arthropoda</taxon>
        <taxon>Chelicerata</taxon>
        <taxon>Arachnida</taxon>
        <taxon>Acari</taxon>
        <taxon>Acariformes</taxon>
        <taxon>Trombidiformes</taxon>
        <taxon>Prostigmata</taxon>
        <taxon>Eupodina</taxon>
        <taxon>Eriophyoidea</taxon>
        <taxon>Eriophyidae</taxon>
        <taxon>Eriophyinae</taxon>
        <taxon>Aceriini</taxon>
        <taxon>Aceria</taxon>
    </lineage>
</organism>
<feature type="compositionally biased region" description="Low complexity" evidence="2">
    <location>
        <begin position="546"/>
        <end position="555"/>
    </location>
</feature>
<feature type="repeat" description="WD" evidence="1">
    <location>
        <begin position="382"/>
        <end position="423"/>
    </location>
</feature>
<dbReference type="GO" id="GO:0000387">
    <property type="term" value="P:spliceosomal snRNP assembly"/>
    <property type="evidence" value="ECO:0007669"/>
    <property type="project" value="TreeGrafter"/>
</dbReference>
<dbReference type="SMART" id="SM00320">
    <property type="entry name" value="WD40"/>
    <property type="match status" value="7"/>
</dbReference>